<dbReference type="AlphaFoldDB" id="A0AAV5VUH7"/>
<accession>A0AAV5VUH7</accession>
<keyword evidence="1" id="KW-0732">Signal</keyword>
<dbReference type="InterPro" id="IPR052860">
    <property type="entry name" value="NRL-GPCR1"/>
</dbReference>
<gene>
    <name evidence="2" type="ORF">PFISCL1PPCAC_13477</name>
</gene>
<dbReference type="Proteomes" id="UP001432322">
    <property type="component" value="Unassembled WGS sequence"/>
</dbReference>
<evidence type="ECO:0008006" key="4">
    <source>
        <dbReference type="Google" id="ProtNLM"/>
    </source>
</evidence>
<feature type="signal peptide" evidence="1">
    <location>
        <begin position="1"/>
        <end position="16"/>
    </location>
</feature>
<name>A0AAV5VUH7_9BILA</name>
<proteinExistence type="predicted"/>
<feature type="non-terminal residue" evidence="2">
    <location>
        <position position="1"/>
    </location>
</feature>
<feature type="chain" id="PRO_5043910461" description="G protein-coupled receptor" evidence="1">
    <location>
        <begin position="17"/>
        <end position="184"/>
    </location>
</feature>
<dbReference type="PANTHER" id="PTHR47521:SF7">
    <property type="entry name" value="SERPENTINE RECEPTOR CLASS EPSILON-6"/>
    <property type="match status" value="1"/>
</dbReference>
<evidence type="ECO:0000256" key="1">
    <source>
        <dbReference type="SAM" id="SignalP"/>
    </source>
</evidence>
<organism evidence="2 3">
    <name type="scientific">Pristionchus fissidentatus</name>
    <dbReference type="NCBI Taxonomy" id="1538716"/>
    <lineage>
        <taxon>Eukaryota</taxon>
        <taxon>Metazoa</taxon>
        <taxon>Ecdysozoa</taxon>
        <taxon>Nematoda</taxon>
        <taxon>Chromadorea</taxon>
        <taxon>Rhabditida</taxon>
        <taxon>Rhabditina</taxon>
        <taxon>Diplogasteromorpha</taxon>
        <taxon>Diplogasteroidea</taxon>
        <taxon>Neodiplogasteridae</taxon>
        <taxon>Pristionchus</taxon>
    </lineage>
</organism>
<dbReference type="PANTHER" id="PTHR47521">
    <property type="entry name" value="SERPENTINE RECEPTOR, CLASS E (EPSILON)-RELATED"/>
    <property type="match status" value="1"/>
</dbReference>
<reference evidence="2" key="1">
    <citation type="submission" date="2023-10" db="EMBL/GenBank/DDBJ databases">
        <title>Genome assembly of Pristionchus species.</title>
        <authorList>
            <person name="Yoshida K."/>
            <person name="Sommer R.J."/>
        </authorList>
    </citation>
    <scope>NUCLEOTIDE SEQUENCE</scope>
    <source>
        <strain evidence="2">RS5133</strain>
    </source>
</reference>
<sequence>IGAVVLLLNFRELARAQSGPQINRYSIARVYQIRENVTILKVGDHPTENKRDRNGHLLQHAQSVTHWTTKFIAVMHVMTRTNHTFTDEFFPFFEIIYTVELRLSLCNMILQGLLGTTARLIFIYNHYADSGPMELRSSLIVASLLRCTMFEAFVGIVFFLSVERLIATFAWYWYSIFVRNVYLQ</sequence>
<comment type="caution">
    <text evidence="2">The sequence shown here is derived from an EMBL/GenBank/DDBJ whole genome shotgun (WGS) entry which is preliminary data.</text>
</comment>
<evidence type="ECO:0000313" key="2">
    <source>
        <dbReference type="EMBL" id="GMT22180.1"/>
    </source>
</evidence>
<evidence type="ECO:0000313" key="3">
    <source>
        <dbReference type="Proteomes" id="UP001432322"/>
    </source>
</evidence>
<protein>
    <recommendedName>
        <fullName evidence="4">G protein-coupled receptor</fullName>
    </recommendedName>
</protein>
<keyword evidence="3" id="KW-1185">Reference proteome</keyword>
<dbReference type="EMBL" id="BTSY01000004">
    <property type="protein sequence ID" value="GMT22180.1"/>
    <property type="molecule type" value="Genomic_DNA"/>
</dbReference>